<organism evidence="2 3">
    <name type="scientific">Terrisporobacter glycolicus ATCC 14880 = DSM 1288</name>
    <dbReference type="NCBI Taxonomy" id="1121315"/>
    <lineage>
        <taxon>Bacteria</taxon>
        <taxon>Bacillati</taxon>
        <taxon>Bacillota</taxon>
        <taxon>Clostridia</taxon>
        <taxon>Peptostreptococcales</taxon>
        <taxon>Peptostreptococcaceae</taxon>
        <taxon>Terrisporobacter</taxon>
    </lineage>
</organism>
<evidence type="ECO:0000313" key="2">
    <source>
        <dbReference type="EMBL" id="WWD82099.1"/>
    </source>
</evidence>
<dbReference type="EC" id="2.1.1.163" evidence="2"/>
<dbReference type="PANTHER" id="PTHR43667:SF2">
    <property type="entry name" value="FATTY ACID C-METHYL TRANSFERASE"/>
    <property type="match status" value="1"/>
</dbReference>
<keyword evidence="2" id="KW-0489">Methyltransferase</keyword>
<dbReference type="InterPro" id="IPR029063">
    <property type="entry name" value="SAM-dependent_MTases_sf"/>
</dbReference>
<dbReference type="EMBL" id="CP117523">
    <property type="protein sequence ID" value="WWD82099.1"/>
    <property type="molecule type" value="Genomic_DNA"/>
</dbReference>
<dbReference type="PANTHER" id="PTHR43667">
    <property type="entry name" value="CYCLOPROPANE-FATTY-ACYL-PHOSPHOLIPID SYNTHASE"/>
    <property type="match status" value="1"/>
</dbReference>
<dbReference type="SUPFAM" id="SSF53335">
    <property type="entry name" value="S-adenosyl-L-methionine-dependent methyltransferases"/>
    <property type="match status" value="1"/>
</dbReference>
<name>A0ABZ2ERA7_9FIRM</name>
<dbReference type="InterPro" id="IPR041698">
    <property type="entry name" value="Methyltransf_25"/>
</dbReference>
<keyword evidence="2" id="KW-0808">Transferase</keyword>
<dbReference type="InterPro" id="IPR050723">
    <property type="entry name" value="CFA/CMAS"/>
</dbReference>
<proteinExistence type="predicted"/>
<feature type="domain" description="Methyltransferase" evidence="1">
    <location>
        <begin position="65"/>
        <end position="140"/>
    </location>
</feature>
<dbReference type="Proteomes" id="UP001348492">
    <property type="component" value="Chromosome"/>
</dbReference>
<dbReference type="GO" id="GO:0043770">
    <property type="term" value="F:demethylmenaquinone methyltransferase activity"/>
    <property type="evidence" value="ECO:0007669"/>
    <property type="project" value="UniProtKB-EC"/>
</dbReference>
<dbReference type="Pfam" id="PF13649">
    <property type="entry name" value="Methyltransf_25"/>
    <property type="match status" value="1"/>
</dbReference>
<gene>
    <name evidence="2" type="primary">coq5_1</name>
    <name evidence="2" type="ORF">TEGL_04720</name>
</gene>
<dbReference type="RefSeq" id="WP_018592470.1">
    <property type="nucleotide sequence ID" value="NZ_CP117523.1"/>
</dbReference>
<accession>A0ABZ2ERA7</accession>
<keyword evidence="3" id="KW-1185">Reference proteome</keyword>
<evidence type="ECO:0000313" key="3">
    <source>
        <dbReference type="Proteomes" id="UP001348492"/>
    </source>
</evidence>
<evidence type="ECO:0000259" key="1">
    <source>
        <dbReference type="Pfam" id="PF13649"/>
    </source>
</evidence>
<dbReference type="CDD" id="cd02440">
    <property type="entry name" value="AdoMet_MTases"/>
    <property type="match status" value="1"/>
</dbReference>
<reference evidence="2 3" key="1">
    <citation type="journal article" date="2023" name="PLoS ONE">
        <title>Genome-based metabolic and phylogenomic analysis of three Terrisporobacter species.</title>
        <authorList>
            <person name="Boer T."/>
            <person name="Bengelsdorf F.R."/>
            <person name="Bomeke M."/>
            <person name="Daniel R."/>
            <person name="Poehlein A."/>
        </authorList>
    </citation>
    <scope>NUCLEOTIDE SEQUENCE [LARGE SCALE GENOMIC DNA]</scope>
    <source>
        <strain evidence="2 3">DSM 1288</strain>
    </source>
</reference>
<sequence length="279" mass="32241">MDDLKYWKNKWTEVGRDYILNKKTTEETIAVWDESSKTYDETVSNSRINIIYKLKEDYINEDSIVLDLGCGTGAYSMELSKICKEVHAMDYSDGMLNILKAKISENNIKNIKVIKNDWNNLDLKAEGMDKKYDFVISSLNPACYNPSSLMKINEASKGVCCYIGTDGKGQNKLLNKADDEILGERIKGCDISNIIYPFNILYFSGYNPIVFYIPCNWEGRNTYEKGVSKLINRYKDLIEINYNVEEKIKYFVKSHMEGNLFIDKSENNLGVILWRAIYK</sequence>
<protein>
    <submittedName>
        <fullName evidence="2">2-methoxy-6-polyprenyl-1,4-benzoquinol methylase, mitochondrial</fullName>
        <ecNumber evidence="2">2.1.1.163</ecNumber>
    </submittedName>
</protein>
<dbReference type="GO" id="GO:0032259">
    <property type="term" value="P:methylation"/>
    <property type="evidence" value="ECO:0007669"/>
    <property type="project" value="UniProtKB-KW"/>
</dbReference>
<dbReference type="Gene3D" id="3.40.50.150">
    <property type="entry name" value="Vaccinia Virus protein VP39"/>
    <property type="match status" value="1"/>
</dbReference>